<dbReference type="EMBL" id="VSSQ01088910">
    <property type="protein sequence ID" value="MPN35373.1"/>
    <property type="molecule type" value="Genomic_DNA"/>
</dbReference>
<protein>
    <submittedName>
        <fullName evidence="1">Uncharacterized protein</fullName>
    </submittedName>
</protein>
<dbReference type="AlphaFoldDB" id="A0A645HI79"/>
<accession>A0A645HI79</accession>
<sequence>MEPQSVIDPGNDIVRKIFRSKRAAQIAGHGNADLNGGKKARRLLHQLQKPGRALIAFLRHSAKLCRA</sequence>
<comment type="caution">
    <text evidence="1">The sequence shown here is derived from an EMBL/GenBank/DDBJ whole genome shotgun (WGS) entry which is preliminary data.</text>
</comment>
<reference evidence="1" key="1">
    <citation type="submission" date="2019-08" db="EMBL/GenBank/DDBJ databases">
        <authorList>
            <person name="Kucharzyk K."/>
            <person name="Murdoch R.W."/>
            <person name="Higgins S."/>
            <person name="Loffler F."/>
        </authorList>
    </citation>
    <scope>NUCLEOTIDE SEQUENCE</scope>
</reference>
<name>A0A645HI79_9ZZZZ</name>
<evidence type="ECO:0000313" key="1">
    <source>
        <dbReference type="EMBL" id="MPN35373.1"/>
    </source>
</evidence>
<organism evidence="1">
    <name type="scientific">bioreactor metagenome</name>
    <dbReference type="NCBI Taxonomy" id="1076179"/>
    <lineage>
        <taxon>unclassified sequences</taxon>
        <taxon>metagenomes</taxon>
        <taxon>ecological metagenomes</taxon>
    </lineage>
</organism>
<gene>
    <name evidence="1" type="ORF">SDC9_182871</name>
</gene>
<proteinExistence type="predicted"/>